<dbReference type="GO" id="GO:0005975">
    <property type="term" value="P:carbohydrate metabolic process"/>
    <property type="evidence" value="ECO:0007669"/>
    <property type="project" value="UniProtKB-ARBA"/>
</dbReference>
<dbReference type="InterPro" id="IPR026444">
    <property type="entry name" value="Secre_tail"/>
</dbReference>
<accession>A0A365P3V7</accession>
<keyword evidence="1" id="KW-0732">Signal</keyword>
<dbReference type="GO" id="GO:0005737">
    <property type="term" value="C:cytoplasm"/>
    <property type="evidence" value="ECO:0007669"/>
    <property type="project" value="UniProtKB-SubCell"/>
</dbReference>
<dbReference type="Pfam" id="PF13385">
    <property type="entry name" value="Laminin_G_3"/>
    <property type="match status" value="1"/>
</dbReference>
<dbReference type="Gene3D" id="2.60.120.260">
    <property type="entry name" value="Galactose-binding domain-like"/>
    <property type="match status" value="1"/>
</dbReference>
<dbReference type="PANTHER" id="PTHR10199:SF119">
    <property type="entry name" value="RE20510P"/>
    <property type="match status" value="1"/>
</dbReference>
<dbReference type="Gene3D" id="2.60.120.200">
    <property type="match status" value="2"/>
</dbReference>
<reference evidence="4 5" key="1">
    <citation type="submission" date="2018-06" db="EMBL/GenBank/DDBJ databases">
        <title>Flavobacterium tibetense sp. nov., isolated from a wetland YonghuCo on Tibetan Plateau.</title>
        <authorList>
            <person name="Xing P."/>
            <person name="Phurbu D."/>
            <person name="Lu H."/>
        </authorList>
    </citation>
    <scope>NUCLEOTIDE SEQUENCE [LARGE SCALE GENOMIC DNA]</scope>
    <source>
        <strain evidence="4 5">YH5</strain>
    </source>
</reference>
<gene>
    <name evidence="4" type="ORF">DPN68_03595</name>
</gene>
<dbReference type="GO" id="GO:0004553">
    <property type="term" value="F:hydrolase activity, hydrolyzing O-glycosyl compounds"/>
    <property type="evidence" value="ECO:0007669"/>
    <property type="project" value="UniProtKB-ARBA"/>
</dbReference>
<dbReference type="Pfam" id="PF18962">
    <property type="entry name" value="Por_Secre_tail"/>
    <property type="match status" value="1"/>
</dbReference>
<organism evidence="4 5">
    <name type="scientific">Flavobacterium tibetense</name>
    <dbReference type="NCBI Taxonomy" id="2233533"/>
    <lineage>
        <taxon>Bacteria</taxon>
        <taxon>Pseudomonadati</taxon>
        <taxon>Bacteroidota</taxon>
        <taxon>Flavobacteriia</taxon>
        <taxon>Flavobacteriales</taxon>
        <taxon>Flavobacteriaceae</taxon>
        <taxon>Flavobacterium</taxon>
    </lineage>
</organism>
<dbReference type="InterPro" id="IPR013783">
    <property type="entry name" value="Ig-like_fold"/>
</dbReference>
<dbReference type="GO" id="GO:0016020">
    <property type="term" value="C:membrane"/>
    <property type="evidence" value="ECO:0007669"/>
    <property type="project" value="InterPro"/>
</dbReference>
<feature type="domain" description="MAM" evidence="3">
    <location>
        <begin position="528"/>
        <end position="578"/>
    </location>
</feature>
<dbReference type="PROSITE" id="PS50060">
    <property type="entry name" value="MAM_2"/>
    <property type="match status" value="1"/>
</dbReference>
<keyword evidence="5" id="KW-1185">Reference proteome</keyword>
<dbReference type="NCBIfam" id="NF012200">
    <property type="entry name" value="choice_anch_D"/>
    <property type="match status" value="1"/>
</dbReference>
<dbReference type="SUPFAM" id="SSF103647">
    <property type="entry name" value="TSP type-3 repeat"/>
    <property type="match status" value="1"/>
</dbReference>
<evidence type="ECO:0000313" key="5">
    <source>
        <dbReference type="Proteomes" id="UP000253319"/>
    </source>
</evidence>
<evidence type="ECO:0000256" key="1">
    <source>
        <dbReference type="ARBA" id="ARBA00022729"/>
    </source>
</evidence>
<keyword evidence="2" id="KW-1015">Disulfide bond</keyword>
<dbReference type="PANTHER" id="PTHR10199">
    <property type="entry name" value="THROMBOSPONDIN"/>
    <property type="match status" value="1"/>
</dbReference>
<name>A0A365P3V7_9FLAO</name>
<evidence type="ECO:0000256" key="2">
    <source>
        <dbReference type="ARBA" id="ARBA00023157"/>
    </source>
</evidence>
<evidence type="ECO:0000259" key="3">
    <source>
        <dbReference type="PROSITE" id="PS50060"/>
    </source>
</evidence>
<dbReference type="InterPro" id="IPR000998">
    <property type="entry name" value="MAM_dom"/>
</dbReference>
<evidence type="ECO:0000313" key="4">
    <source>
        <dbReference type="EMBL" id="RBA29252.1"/>
    </source>
</evidence>
<dbReference type="EMBL" id="QLST01000003">
    <property type="protein sequence ID" value="RBA29252.1"/>
    <property type="molecule type" value="Genomic_DNA"/>
</dbReference>
<protein>
    <recommendedName>
        <fullName evidence="3">MAM domain-containing protein</fullName>
    </recommendedName>
</protein>
<dbReference type="InterPro" id="IPR028974">
    <property type="entry name" value="TSP_type-3_rpt"/>
</dbReference>
<dbReference type="GO" id="GO:0005509">
    <property type="term" value="F:calcium ion binding"/>
    <property type="evidence" value="ECO:0007669"/>
    <property type="project" value="InterPro"/>
</dbReference>
<dbReference type="InterPro" id="IPR006558">
    <property type="entry name" value="LamG-like"/>
</dbReference>
<comment type="caution">
    <text evidence="4">The sequence shown here is derived from an EMBL/GenBank/DDBJ whole genome shotgun (WGS) entry which is preliminary data.</text>
</comment>
<dbReference type="SMART" id="SM00560">
    <property type="entry name" value="LamGL"/>
    <property type="match status" value="1"/>
</dbReference>
<proteinExistence type="predicted"/>
<dbReference type="Gene3D" id="2.60.40.10">
    <property type="entry name" value="Immunoglobulins"/>
    <property type="match status" value="1"/>
</dbReference>
<dbReference type="Proteomes" id="UP000253319">
    <property type="component" value="Unassembled WGS sequence"/>
</dbReference>
<dbReference type="InterPro" id="IPR013320">
    <property type="entry name" value="ConA-like_dom_sf"/>
</dbReference>
<sequence>MKKKYTLKVNKIVLIVLLLFNFSLVYSQTLITYQGFDNKTEDVWNYTATLNTGTIQTVTSTYVSAPNGLRLGGSNSSSPDDPFITFDNISISAYTNVYVNVFFSSNGTPDDNDDLYLDISYNNGATYPTSIKLIDGKNSTTSDVYAFNHNASAGNTVGSPYTFSVPNGNTQISVRIRFDELNGQNNTADYYFIDNVSLYGTPVGNHLEVIGINNVKIPHNASATPTNGTNFGETQIVTDPVTRTFTIKNIGTNTINLTGNPLIEISGSSDFTVVQNPNNTINFNNSSTFQIQFNPSSIGDKTAQISIASNNENANPYVFEIVGKGIQTFFDSDGDGIFDNVDIDDDNDGIPDEVEEANCNSLNGNKVNYKFLHETFGAGTRTTINTTYDALTTYCYEDGTVGVNTPDCPNLNLIDLNDGKYTVGPSAQIASWAPSYWHMGGDHTGNPNGRMAIFNASYTPGIFYTAKITGALPNIPITYSFWVLNLDRTDAPGIATRLRPNVRVEFRDMSNNLLTVVETGDIPPTTAGNLAGDWHHFTADLNLNVSAFQVIFINNETGGTGNDLALDDILISQTLCDLDGDGIADVFDLDSDNDGIPDVVEAGLGYLSEGKAYLYNWVDVNQNGMHDLAEGHQIPDTDGDGVPDYLDLDSDNDSIFDVDESWAGNPNAYPGYENGDGDINGDGVGDGPESETFRNKDTNGDGILEGFGDGILDIYDYAFNVYGNNEQGTNVAPFAYYVKDTDGDGIPDYLDVMSDGVTFDISHTLYAHLDADNDGIIDGNIDSDGDGILDAFDTDNTVFGSPRNLERKLFLSFDGRNDYATDYNIINNWSQVSMMAWININTAFSSEGIVVGQDKFHLKINNSRHVETVANGISLSNNTTLNTSQWIHIGAVYDGANEILKLFVNGELVNSVAISGSIATDASLFTIGKNPIANTQFFKGKIDEVRLFNVALTDSQFQKMVYQEIEDNGGQIRGAVIPKDIPNLPWGNLVRYFKMDNYKDDVIDNHTTVAIDTSPGARIFNVKTIEPQEAPMPFVTEQTGDFPTAVHSIAKEIRGLDVNDYDWSIIQVNHNILSDANHVDLGMFVASNAQIDVINDTKLQNDWYLKLDGKIDLHDYSQLLQTTESDLDPSSIGTIEKDQKGTGNLFNYNYWSSPVSSVTSTTNNNTGFTVGSVLRDGTNSANPQSIIWISGFNGLPNPMRLARYWLYKFTNTTSEYANWQQINENTVLQTGQAYTMKGSGIVTAPNIQLQNYVFTGKPNNGLINNTGIQIGINNINLTGNPYPSALDANEFINDNLNAITGTLYFWEHYASNNTHVLAGYQGGYAARNLVGGVPPVAPALISGLGSSSRIPGRYITVAQGYFVKGNSNGGQIIYQNSQRKFIKETNTNSNEMFRTENNFVSSNNNSDDEEAPDSFARIRLGYTGSTNFHRQLLIGFMNENADDNFNLGYDGEIIDIQPNDIFFQLDNYKLVIQGVGFFNPNAIYPLTVKSSQTGMVHFMIDDLENFDANQPIYIHDNTNDSYHNIRISNLSIVIPAGDITNRFSLRFTNQTLSTNEFESNAALVFYNSNEEKIELVNPQNRTIETITLFSILGQKVDYWKVNSSENSIKLPVKNVETGVYIVKVKTNDGNSFSEKIIIK</sequence>
<dbReference type="SUPFAM" id="SSF49899">
    <property type="entry name" value="Concanavalin A-like lectins/glucanases"/>
    <property type="match status" value="2"/>
</dbReference>
<dbReference type="RefSeq" id="WP_113988233.1">
    <property type="nucleotide sequence ID" value="NZ_QLST01000003.1"/>
</dbReference>
<dbReference type="NCBIfam" id="TIGR04183">
    <property type="entry name" value="Por_Secre_tail"/>
    <property type="match status" value="1"/>
</dbReference>
<dbReference type="OrthoDB" id="2582440at2"/>